<dbReference type="AlphaFoldDB" id="A0A1E4RFZ9"/>
<feature type="compositionally biased region" description="Polar residues" evidence="1">
    <location>
        <begin position="365"/>
        <end position="377"/>
    </location>
</feature>
<dbReference type="GeneID" id="30993924"/>
<dbReference type="InterPro" id="IPR001138">
    <property type="entry name" value="Zn2Cys6_DnaBD"/>
</dbReference>
<dbReference type="Gene3D" id="4.10.240.10">
    <property type="entry name" value="Zn(2)-C6 fungal-type DNA-binding domain"/>
    <property type="match status" value="1"/>
</dbReference>
<dbReference type="SUPFAM" id="SSF57701">
    <property type="entry name" value="Zn2/Cys6 DNA-binding domain"/>
    <property type="match status" value="1"/>
</dbReference>
<sequence length="1014" mass="116236">MSESSPVSSQKSNANRRPVARRACLSCREKKIKCDGEPVNVVKTLDTNNKIIPDNPKVCSNCQFLGIECVFVASMRGGRRKKRSSTELENPISRNAKNLKPNSITDYENNSTNSNSNSSKLISPRGSNGSSSIRDGLNQFLLDQHNRFNSSSNDSKPISPTISYASTSYADFRPAHLASSAESSSKQPHSIYGYPVYDYRHHYPPSETPSDTPGAVANFYNHLPPPPPMPSHFRHHWPPPPPPPHMMGYPPPPPPPPHLMFYGPPPFGPGGPPPGSNSPGDYPHPRHWPPPPPHIPGYGPPPPPPHMLPPPPPAPQPGSSLDKESSIKSGDSNKDCSSRDRELERRYPYYSYPRHPYPPVPQSYSRSPSLRNHSSLAKFSHNREGKPILPPLDHSRASMIPGESSLIKVKNHEKLDGPESTTSALKHPTGSDFKSMDIDQPPTKSSSKSPILNAPSTSTNSSSSCAKPKKTIENESRHKSPFDPLELEHYELPTWEVLSQLLNYYYKFNHLDHKFLPSQEIFIERLSLRQDSSILHSLIATLSLNKSDLIESDDDFWIRKALKYWDNLSDFGMFLTFSFMSKTRSYKRDLDKYNELSSRIYQIIHYNRYLEVLQDDGLPFNRRQIYEREVLMRLIWSYWINNLIMFRYKQGYPYDKISKIFKEEKLEIDAYNSKIILPGNDDDYFNLKNLTHRFSLPDLINNDKKFNDSTSFIYAMKKFDDLLEEINRNEIHDNNQFSNSFNDFIEKNLFRLELINNDSEILVINSSVLASTFMSRYCIILQNGFQLKNLFTFKIYEFNNDKKTKLEYFNEISLNNFTKVTELPTLINELSGERINNLIMLIRQVLEVSKLFELGLGKFGNNTKERPTVIGITQTSHNDNSKPWWQDESLITFGKEMWKKYPEFSLDIACSLIAILASLIVLTKFLKLDFNKDHTQLKLLKSDKTLKTPFKDSDEEIINKFDANLLFETFSKVINFIQVKLRIDNNFDDILTNNTINKINNISHYLEEIMSSLD</sequence>
<feature type="domain" description="Zn(2)-C6 fungal-type" evidence="2">
    <location>
        <begin position="23"/>
        <end position="71"/>
    </location>
</feature>
<proteinExistence type="predicted"/>
<dbReference type="RefSeq" id="XP_020075250.1">
    <property type="nucleotide sequence ID" value="XM_020219374.1"/>
</dbReference>
<dbReference type="InterPro" id="IPR036864">
    <property type="entry name" value="Zn2-C6_fun-type_DNA-bd_sf"/>
</dbReference>
<evidence type="ECO:0000259" key="2">
    <source>
        <dbReference type="PROSITE" id="PS50048"/>
    </source>
</evidence>
<feature type="compositionally biased region" description="Basic and acidic residues" evidence="1">
    <location>
        <begin position="321"/>
        <end position="347"/>
    </location>
</feature>
<name>A0A1E4RFZ9_9ASCO</name>
<dbReference type="CDD" id="cd00067">
    <property type="entry name" value="GAL4"/>
    <property type="match status" value="1"/>
</dbReference>
<feature type="compositionally biased region" description="Pro residues" evidence="1">
    <location>
        <begin position="260"/>
        <end position="276"/>
    </location>
</feature>
<feature type="compositionally biased region" description="Polar residues" evidence="1">
    <location>
        <begin position="92"/>
        <end position="108"/>
    </location>
</feature>
<dbReference type="PANTHER" id="PTHR47431">
    <property type="entry name" value="ZN(II)2CYS6 TRANSCRIPTION FACTOR (EUROFUNG)-RELATED"/>
    <property type="match status" value="1"/>
</dbReference>
<feature type="region of interest" description="Disordered" evidence="1">
    <location>
        <begin position="412"/>
        <end position="480"/>
    </location>
</feature>
<feature type="region of interest" description="Disordered" evidence="1">
    <location>
        <begin position="260"/>
        <end position="397"/>
    </location>
</feature>
<feature type="compositionally biased region" description="Polar residues" evidence="1">
    <location>
        <begin position="1"/>
        <end position="15"/>
    </location>
</feature>
<dbReference type="PANTHER" id="PTHR47431:SF1">
    <property type="entry name" value="ZN(II)2CYS6 TRANSCRIPTION FACTOR (EUROFUNG)"/>
    <property type="match status" value="1"/>
</dbReference>
<dbReference type="Pfam" id="PF00172">
    <property type="entry name" value="Zn_clus"/>
    <property type="match status" value="1"/>
</dbReference>
<evidence type="ECO:0000256" key="1">
    <source>
        <dbReference type="SAM" id="MobiDB-lite"/>
    </source>
</evidence>
<feature type="region of interest" description="Disordered" evidence="1">
    <location>
        <begin position="1"/>
        <end position="20"/>
    </location>
</feature>
<evidence type="ECO:0000313" key="4">
    <source>
        <dbReference type="Proteomes" id="UP000095085"/>
    </source>
</evidence>
<organism evidence="3 4">
    <name type="scientific">Hyphopichia burtonii NRRL Y-1933</name>
    <dbReference type="NCBI Taxonomy" id="984485"/>
    <lineage>
        <taxon>Eukaryota</taxon>
        <taxon>Fungi</taxon>
        <taxon>Dikarya</taxon>
        <taxon>Ascomycota</taxon>
        <taxon>Saccharomycotina</taxon>
        <taxon>Pichiomycetes</taxon>
        <taxon>Debaryomycetaceae</taxon>
        <taxon>Hyphopichia</taxon>
    </lineage>
</organism>
<dbReference type="EMBL" id="KV454543">
    <property type="protein sequence ID" value="ODV66183.1"/>
    <property type="molecule type" value="Genomic_DNA"/>
</dbReference>
<dbReference type="STRING" id="984485.A0A1E4RFZ9"/>
<evidence type="ECO:0000313" key="3">
    <source>
        <dbReference type="EMBL" id="ODV66183.1"/>
    </source>
</evidence>
<keyword evidence="4" id="KW-1185">Reference proteome</keyword>
<gene>
    <name evidence="3" type="ORF">HYPBUDRAFT_12747</name>
</gene>
<dbReference type="SUPFAM" id="SSF101447">
    <property type="entry name" value="Formin homology 2 domain (FH2 domain)"/>
    <property type="match status" value="1"/>
</dbReference>
<feature type="compositionally biased region" description="Low complexity" evidence="1">
    <location>
        <begin position="109"/>
        <end position="119"/>
    </location>
</feature>
<dbReference type="SMART" id="SM00066">
    <property type="entry name" value="GAL4"/>
    <property type="match status" value="1"/>
</dbReference>
<reference evidence="4" key="1">
    <citation type="submission" date="2016-05" db="EMBL/GenBank/DDBJ databases">
        <title>Comparative genomics of biotechnologically important yeasts.</title>
        <authorList>
            <consortium name="DOE Joint Genome Institute"/>
            <person name="Riley R."/>
            <person name="Haridas S."/>
            <person name="Wolfe K.H."/>
            <person name="Lopes M.R."/>
            <person name="Hittinger C.T."/>
            <person name="Goker M."/>
            <person name="Salamov A."/>
            <person name="Wisecaver J."/>
            <person name="Long T.M."/>
            <person name="Aerts A.L."/>
            <person name="Barry K."/>
            <person name="Choi C."/>
            <person name="Clum A."/>
            <person name="Coughlan A.Y."/>
            <person name="Deshpande S."/>
            <person name="Douglass A.P."/>
            <person name="Hanson S.J."/>
            <person name="Klenk H.-P."/>
            <person name="Labutti K."/>
            <person name="Lapidus A."/>
            <person name="Lindquist E."/>
            <person name="Lipzen A."/>
            <person name="Meier-Kolthoff J.P."/>
            <person name="Ohm R.A."/>
            <person name="Otillar R.P."/>
            <person name="Pangilinan J."/>
            <person name="Peng Y."/>
            <person name="Rokas A."/>
            <person name="Rosa C.A."/>
            <person name="Scheuner C."/>
            <person name="Sibirny A.A."/>
            <person name="Slot J.C."/>
            <person name="Stielow J.B."/>
            <person name="Sun H."/>
            <person name="Kurtzman C.P."/>
            <person name="Blackwell M."/>
            <person name="Grigoriev I.V."/>
            <person name="Jeffries T.W."/>
        </authorList>
    </citation>
    <scope>NUCLEOTIDE SEQUENCE [LARGE SCALE GENOMIC DNA]</scope>
    <source>
        <strain evidence="4">NRRL Y-1933</strain>
    </source>
</reference>
<dbReference type="PROSITE" id="PS50048">
    <property type="entry name" value="ZN2_CY6_FUNGAL_2"/>
    <property type="match status" value="1"/>
</dbReference>
<feature type="region of interest" description="Disordered" evidence="1">
    <location>
        <begin position="80"/>
        <end position="135"/>
    </location>
</feature>
<accession>A0A1E4RFZ9</accession>
<feature type="compositionally biased region" description="Pro residues" evidence="1">
    <location>
        <begin position="288"/>
        <end position="316"/>
    </location>
</feature>
<dbReference type="GO" id="GO:0000981">
    <property type="term" value="F:DNA-binding transcription factor activity, RNA polymerase II-specific"/>
    <property type="evidence" value="ECO:0007669"/>
    <property type="project" value="InterPro"/>
</dbReference>
<dbReference type="Proteomes" id="UP000095085">
    <property type="component" value="Unassembled WGS sequence"/>
</dbReference>
<protein>
    <recommendedName>
        <fullName evidence="2">Zn(2)-C6 fungal-type domain-containing protein</fullName>
    </recommendedName>
</protein>
<dbReference type="GO" id="GO:0008270">
    <property type="term" value="F:zinc ion binding"/>
    <property type="evidence" value="ECO:0007669"/>
    <property type="project" value="InterPro"/>
</dbReference>
<feature type="compositionally biased region" description="Basic and acidic residues" evidence="1">
    <location>
        <begin position="470"/>
        <end position="480"/>
    </location>
</feature>
<dbReference type="OrthoDB" id="10067394at2759"/>